<dbReference type="SMART" id="SM00822">
    <property type="entry name" value="PKS_KR"/>
    <property type="match status" value="1"/>
</dbReference>
<keyword evidence="2" id="KW-0560">Oxidoreductase</keyword>
<dbReference type="InterPro" id="IPR057326">
    <property type="entry name" value="KR_dom"/>
</dbReference>
<dbReference type="EMBL" id="WAEL01000004">
    <property type="protein sequence ID" value="NID11140.1"/>
    <property type="molecule type" value="Genomic_DNA"/>
</dbReference>
<evidence type="ECO:0000256" key="1">
    <source>
        <dbReference type="ARBA" id="ARBA00006484"/>
    </source>
</evidence>
<accession>A0ABX0QFF3</accession>
<comment type="similarity">
    <text evidence="1 3">Belongs to the short-chain dehydrogenases/reductases (SDR) family.</text>
</comment>
<dbReference type="SUPFAM" id="SSF51735">
    <property type="entry name" value="NAD(P)-binding Rossmann-fold domains"/>
    <property type="match status" value="1"/>
</dbReference>
<evidence type="ECO:0000313" key="6">
    <source>
        <dbReference type="Proteomes" id="UP000606008"/>
    </source>
</evidence>
<comment type="caution">
    <text evidence="5">The sequence shown here is derived from an EMBL/GenBank/DDBJ whole genome shotgun (WGS) entry which is preliminary data.</text>
</comment>
<reference evidence="6" key="1">
    <citation type="submission" date="2019-09" db="EMBL/GenBank/DDBJ databases">
        <authorList>
            <person name="Jung D.-H."/>
        </authorList>
    </citation>
    <scope>NUCLEOTIDE SEQUENCE [LARGE SCALE GENOMIC DNA]</scope>
    <source>
        <strain evidence="6">JA-25</strain>
    </source>
</reference>
<dbReference type="InterPro" id="IPR002347">
    <property type="entry name" value="SDR_fam"/>
</dbReference>
<dbReference type="InterPro" id="IPR020904">
    <property type="entry name" value="Sc_DH/Rdtase_CS"/>
</dbReference>
<dbReference type="InterPro" id="IPR036291">
    <property type="entry name" value="NAD(P)-bd_dom_sf"/>
</dbReference>
<dbReference type="PANTHER" id="PTHR44196:SF1">
    <property type="entry name" value="DEHYDROGENASE_REDUCTASE SDR FAMILY MEMBER 7B"/>
    <property type="match status" value="1"/>
</dbReference>
<gene>
    <name evidence="5" type="ORF">F7231_13245</name>
</gene>
<proteinExistence type="inferred from homology"/>
<evidence type="ECO:0000256" key="3">
    <source>
        <dbReference type="RuleBase" id="RU000363"/>
    </source>
</evidence>
<dbReference type="PRINTS" id="PR00080">
    <property type="entry name" value="SDRFAMILY"/>
</dbReference>
<dbReference type="PROSITE" id="PS00061">
    <property type="entry name" value="ADH_SHORT"/>
    <property type="match status" value="1"/>
</dbReference>
<sequence length="265" mass="29009">MSFQDKVAWITGASSGIGEALALELARRGARLVLSARREGELQRVADATRLPSDRIMILPLDVTDETSIPALVAAVLVRFGRIDYVFQNAGITQRSFVNDTNFAVYRRLMEVNFFGVVALTQAVLPVMLGQKSGHFVVTSSVSGKIGVKQRSGYCASKHALHGFFDSLRAEVASDGLHVTLVCPGYIRTPISKSALDATGGAYGRSDKHQEQGMAVEVFAHKLITAVVNQREEVYIGGRELIGVYLKRFFPRLLSRILRNRAVEA</sequence>
<protein>
    <submittedName>
        <fullName evidence="5">SDR family oxidoreductase</fullName>
    </submittedName>
</protein>
<evidence type="ECO:0000256" key="2">
    <source>
        <dbReference type="ARBA" id="ARBA00023002"/>
    </source>
</evidence>
<evidence type="ECO:0000313" key="5">
    <source>
        <dbReference type="EMBL" id="NID11140.1"/>
    </source>
</evidence>
<name>A0ABX0QFF3_9BACT</name>
<dbReference type="Proteomes" id="UP000606008">
    <property type="component" value="Unassembled WGS sequence"/>
</dbReference>
<dbReference type="Pfam" id="PF00106">
    <property type="entry name" value="adh_short"/>
    <property type="match status" value="1"/>
</dbReference>
<evidence type="ECO:0000259" key="4">
    <source>
        <dbReference type="SMART" id="SM00822"/>
    </source>
</evidence>
<organism evidence="5 6">
    <name type="scientific">Fibrivirga algicola</name>
    <dbReference type="NCBI Taxonomy" id="2950420"/>
    <lineage>
        <taxon>Bacteria</taxon>
        <taxon>Pseudomonadati</taxon>
        <taxon>Bacteroidota</taxon>
        <taxon>Cytophagia</taxon>
        <taxon>Cytophagales</taxon>
        <taxon>Spirosomataceae</taxon>
        <taxon>Fibrivirga</taxon>
    </lineage>
</organism>
<dbReference type="NCBIfam" id="NF004825">
    <property type="entry name" value="PRK06181.1"/>
    <property type="match status" value="1"/>
</dbReference>
<dbReference type="CDD" id="cd05332">
    <property type="entry name" value="11beta-HSD1_like_SDR_c"/>
    <property type="match status" value="1"/>
</dbReference>
<dbReference type="RefSeq" id="WP_166692229.1">
    <property type="nucleotide sequence ID" value="NZ_WAEL01000004.1"/>
</dbReference>
<dbReference type="PANTHER" id="PTHR44196">
    <property type="entry name" value="DEHYDROGENASE/REDUCTASE SDR FAMILY MEMBER 7B"/>
    <property type="match status" value="1"/>
</dbReference>
<dbReference type="Gene3D" id="3.40.50.720">
    <property type="entry name" value="NAD(P)-binding Rossmann-like Domain"/>
    <property type="match status" value="1"/>
</dbReference>
<keyword evidence="6" id="KW-1185">Reference proteome</keyword>
<reference evidence="6" key="2">
    <citation type="submission" date="2023-07" db="EMBL/GenBank/DDBJ databases">
        <authorList>
            <person name="Jung D.-H."/>
        </authorList>
    </citation>
    <scope>NUCLEOTIDE SEQUENCE [LARGE SCALE GENOMIC DNA]</scope>
    <source>
        <strain evidence="6">JA-25</strain>
    </source>
</reference>
<dbReference type="PRINTS" id="PR00081">
    <property type="entry name" value="GDHRDH"/>
</dbReference>
<feature type="domain" description="Ketoreductase" evidence="4">
    <location>
        <begin position="6"/>
        <end position="190"/>
    </location>
</feature>